<dbReference type="PANTHER" id="PTHR30217">
    <property type="entry name" value="PEPTIDASE U32 FAMILY"/>
    <property type="match status" value="1"/>
</dbReference>
<sequence length="840" mass="93570">MVNSKSKLPELLAPAGDWETLKVAVAAGADAVYVGGKLFSARQYATNFDRDELAKAADYLHLRGRKLYITVNTLIKQEEIDDLLDYINFLSAIGADAVILQDLGALYLIRTYWPQLPVHASTQMTVHDGAGVRLLKSLGVERVILARELSWEEIKAIHEESQVEIEVFVHGALCVAYSGACLFSSLVGGRSGNRGRCAQPCRLTYTLYQTTGRGRAVPVSEKEKHLLSPKDLSLITAIPQLIVAGVSSLKIEGRMKGPEYVGTVVNCYRKALDRYREAPEQFRVLREELNALTTVFNRDLSSGYFLGDLGPALASPERPNNRGRFIGRVKQYDQKRKRCLVKLEEDLCAGDGVEVWVKVGGRVGTIVENLTVNGNRVDVARAGEEAWFALPQEVKPGDRVFLTSSVSLQKKIQEMLRPDYSGSKLPCHLQVKVAPGKNLVFTMEGLGEKVVVTSADQAQAATKHPLTEEILHHHLTRLGETPFRAASFTSLIEGNPILPFSQLNQVRREAVARLSEKILTPYRRPLVDLRQVKEEVMEAATLKKRSGPSFLTVFAGNLDLLKVALAAGIPKVIFGGESFTPGFRWTKEHLAAAIELARQAKAKAIIALPRITREREKKAIASYIRISNELQPDGFLLSHLGSIQMVRDYSDLPIYANYSFHFFNPFTLKLLQKQGIAGLTLSPELNKGEVFALVDSPLLSEVEVELLVFGALELMISQFCPIGAWVGGSKPRNCSRPCRQQRYFLRDRKEIDFPVMVDEFCRMHLLNSRYLSLLRELESLKEKRLSLRLELRHQDPEVAARVIHLFQRGLAGGGGEADHATLESLLGQELTRGHFYRGVE</sequence>
<organism evidence="3 4">
    <name type="scientific">Capillibacterium thermochitinicola</name>
    <dbReference type="NCBI Taxonomy" id="2699427"/>
    <lineage>
        <taxon>Bacteria</taxon>
        <taxon>Bacillati</taxon>
        <taxon>Bacillota</taxon>
        <taxon>Capillibacterium</taxon>
    </lineage>
</organism>
<keyword evidence="4" id="KW-1185">Reference proteome</keyword>
<comment type="caution">
    <text evidence="3">The sequence shown here is derived from an EMBL/GenBank/DDBJ whole genome shotgun (WGS) entry which is preliminary data.</text>
</comment>
<evidence type="ECO:0000313" key="4">
    <source>
        <dbReference type="Proteomes" id="UP000657177"/>
    </source>
</evidence>
<dbReference type="AlphaFoldDB" id="A0A8J6LJA4"/>
<evidence type="ECO:0000259" key="2">
    <source>
        <dbReference type="Pfam" id="PF12392"/>
    </source>
</evidence>
<dbReference type="InterPro" id="IPR001539">
    <property type="entry name" value="Peptidase_U32"/>
</dbReference>
<dbReference type="RefSeq" id="WP_181340088.1">
    <property type="nucleotide sequence ID" value="NZ_JAAKDE010000016.1"/>
</dbReference>
<protein>
    <submittedName>
        <fullName evidence="3">U32 family peptidase</fullName>
    </submittedName>
</protein>
<accession>A0A8J6LJA4</accession>
<proteinExistence type="predicted"/>
<evidence type="ECO:0000256" key="1">
    <source>
        <dbReference type="SAM" id="Coils"/>
    </source>
</evidence>
<feature type="coiled-coil region" evidence="1">
    <location>
        <begin position="763"/>
        <end position="790"/>
    </location>
</feature>
<feature type="domain" description="Peptidase U32 collagenase" evidence="2">
    <location>
        <begin position="400"/>
        <end position="518"/>
    </location>
</feature>
<gene>
    <name evidence="3" type="ORF">G5B42_08735</name>
</gene>
<dbReference type="EMBL" id="JAAKDE010000016">
    <property type="protein sequence ID" value="MBA2133621.1"/>
    <property type="molecule type" value="Genomic_DNA"/>
</dbReference>
<evidence type="ECO:0000313" key="3">
    <source>
        <dbReference type="EMBL" id="MBA2133621.1"/>
    </source>
</evidence>
<dbReference type="PANTHER" id="PTHR30217:SF10">
    <property type="entry name" value="23S RRNA 5-HYDROXYCYTIDINE C2501 SYNTHASE"/>
    <property type="match status" value="1"/>
</dbReference>
<reference evidence="3" key="1">
    <citation type="submission" date="2020-06" db="EMBL/GenBank/DDBJ databases">
        <title>Novel chitinolytic bacterium.</title>
        <authorList>
            <person name="Ungkulpasvich U."/>
            <person name="Kosugi A."/>
            <person name="Uke A."/>
        </authorList>
    </citation>
    <scope>NUCLEOTIDE SEQUENCE</scope>
    <source>
        <strain evidence="3">UUS1-1</strain>
    </source>
</reference>
<dbReference type="Pfam" id="PF01136">
    <property type="entry name" value="Peptidase_U32"/>
    <property type="match status" value="2"/>
</dbReference>
<dbReference type="Proteomes" id="UP000657177">
    <property type="component" value="Unassembled WGS sequence"/>
</dbReference>
<dbReference type="Pfam" id="PF12392">
    <property type="entry name" value="DUF3656"/>
    <property type="match status" value="1"/>
</dbReference>
<keyword evidence="1" id="KW-0175">Coiled coil</keyword>
<dbReference type="InterPro" id="IPR051454">
    <property type="entry name" value="RNA/ubiquinone_mod_enzymes"/>
</dbReference>
<name>A0A8J6LJA4_9FIRM</name>
<dbReference type="InterPro" id="IPR020988">
    <property type="entry name" value="Pept_U32_collagenase"/>
</dbReference>